<protein>
    <submittedName>
        <fullName evidence="1">Uncharacterized protein</fullName>
    </submittedName>
</protein>
<reference evidence="1" key="1">
    <citation type="journal article" date="2022" name="J Glob Antimicrob Resist">
        <title>Comparative analysis of IMP-4- and OXA-58-containing plasmids of three carbapenemase-producing Acinetobacter ursingii strains in the Netherlands.</title>
        <authorList>
            <person name="Hendrickx A.P.A."/>
            <person name="Schade R.P."/>
            <person name="Landman F."/>
            <person name="Bosch T."/>
            <person name="Schouls L.M."/>
            <person name="van Dijk K."/>
        </authorList>
    </citation>
    <scope>NUCLEOTIDE SEQUENCE</scope>
    <source>
        <strain evidence="1">RIVM_C010761</strain>
    </source>
</reference>
<organism evidence="1 2">
    <name type="scientific">Acinetobacter ursingii</name>
    <dbReference type="NCBI Taxonomy" id="108980"/>
    <lineage>
        <taxon>Bacteria</taxon>
        <taxon>Pseudomonadati</taxon>
        <taxon>Pseudomonadota</taxon>
        <taxon>Gammaproteobacteria</taxon>
        <taxon>Moraxellales</taxon>
        <taxon>Moraxellaceae</taxon>
        <taxon>Acinetobacter</taxon>
    </lineage>
</organism>
<gene>
    <name evidence="1" type="ORF">LSO58_11165</name>
</gene>
<dbReference type="Proteomes" id="UP001164081">
    <property type="component" value="Chromosome"/>
</dbReference>
<evidence type="ECO:0000313" key="2">
    <source>
        <dbReference type="Proteomes" id="UP001164081"/>
    </source>
</evidence>
<accession>A0A3F3L971</accession>
<dbReference type="RefSeq" id="WP_004989814.1">
    <property type="nucleotide sequence ID" value="NZ_AP018824.1"/>
</dbReference>
<dbReference type="EMBL" id="CP089044">
    <property type="protein sequence ID" value="UYF74409.1"/>
    <property type="molecule type" value="Genomic_DNA"/>
</dbReference>
<proteinExistence type="predicted"/>
<sequence>MSHYYKTAQGHTALENRQFNLNVRQRRLLLLIGTEDFNKLSDQFRQKIASPELLEQLEAMGLIQSQTFSSSITTSKPEANIPPSSSNALSRQNELANVQDAINHPTCPSQEYRVSDDLIQQQQVEITPMAIMAFDEIKTLMAETLSSYCGLLARQLLEQIKNASNVKQLKICQMQWITHLQETRIPPQQLNQQLQQVNFALQHLQLEQ</sequence>
<evidence type="ECO:0000313" key="1">
    <source>
        <dbReference type="EMBL" id="UYF74409.1"/>
    </source>
</evidence>
<dbReference type="AlphaFoldDB" id="A0A3F3L971"/>
<name>A0A3F3L971_9GAMM</name>